<proteinExistence type="predicted"/>
<organism evidence="1">
    <name type="scientific">Amphimedon queenslandica</name>
    <name type="common">Sponge</name>
    <dbReference type="NCBI Taxonomy" id="400682"/>
    <lineage>
        <taxon>Eukaryota</taxon>
        <taxon>Metazoa</taxon>
        <taxon>Porifera</taxon>
        <taxon>Demospongiae</taxon>
        <taxon>Heteroscleromorpha</taxon>
        <taxon>Haplosclerida</taxon>
        <taxon>Niphatidae</taxon>
        <taxon>Amphimedon</taxon>
    </lineage>
</organism>
<accession>A0A1X7SSW1</accession>
<sequence length="70" mass="8412">MHPNCGEKSVTGRLRSYGIRVQRQRIRDSLERVDPDGVVNRMRRVLHRRSYTERSPNSLWHLDGYHKLIR</sequence>
<dbReference type="EnsemblMetazoa" id="Aqu2.1.05161_001">
    <property type="protein sequence ID" value="Aqu2.1.05161_001"/>
    <property type="gene ID" value="Aqu2.1.05161"/>
</dbReference>
<name>A0A1X7SSW1_AMPQE</name>
<reference evidence="1" key="1">
    <citation type="submission" date="2017-05" db="UniProtKB">
        <authorList>
            <consortium name="EnsemblMetazoa"/>
        </authorList>
    </citation>
    <scope>IDENTIFICATION</scope>
</reference>
<dbReference type="PANTHER" id="PTHR46791">
    <property type="entry name" value="EXPRESSED PROTEIN"/>
    <property type="match status" value="1"/>
</dbReference>
<dbReference type="PANTHER" id="PTHR46791:SF5">
    <property type="entry name" value="CLR5 DOMAIN-CONTAINING PROTEIN-RELATED"/>
    <property type="match status" value="1"/>
</dbReference>
<evidence type="ECO:0000313" key="1">
    <source>
        <dbReference type="EnsemblMetazoa" id="Aqu2.1.05161_001"/>
    </source>
</evidence>
<protein>
    <submittedName>
        <fullName evidence="1">Uncharacterized protein</fullName>
    </submittedName>
</protein>
<dbReference type="STRING" id="400682.A0A1X7SSW1"/>
<dbReference type="AlphaFoldDB" id="A0A1X7SSW1"/>
<dbReference type="InParanoid" id="A0A1X7SSW1"/>